<evidence type="ECO:0000313" key="2">
    <source>
        <dbReference type="Proteomes" id="UP000517916"/>
    </source>
</evidence>
<gene>
    <name evidence="1" type="ORF">BC739_003763</name>
</gene>
<keyword evidence="2" id="KW-1185">Reference proteome</keyword>
<proteinExistence type="predicted"/>
<organism evidence="1 2">
    <name type="scientific">Kutzneria viridogrisea</name>
    <dbReference type="NCBI Taxonomy" id="47990"/>
    <lineage>
        <taxon>Bacteria</taxon>
        <taxon>Bacillati</taxon>
        <taxon>Actinomycetota</taxon>
        <taxon>Actinomycetes</taxon>
        <taxon>Pseudonocardiales</taxon>
        <taxon>Pseudonocardiaceae</taxon>
        <taxon>Kutzneria</taxon>
    </lineage>
</organism>
<name>A0ABR6BI66_9PSEU</name>
<protein>
    <recommendedName>
        <fullName evidence="3">WXG100 family type VII secretion target</fullName>
    </recommendedName>
</protein>
<reference evidence="1 2" key="1">
    <citation type="submission" date="2020-08" db="EMBL/GenBank/DDBJ databases">
        <title>Genomic Encyclopedia of Archaeal and Bacterial Type Strains, Phase II (KMG-II): from individual species to whole genera.</title>
        <authorList>
            <person name="Goeker M."/>
        </authorList>
    </citation>
    <scope>NUCLEOTIDE SEQUENCE [LARGE SCALE GENOMIC DNA]</scope>
    <source>
        <strain evidence="1 2">DSM 43850</strain>
    </source>
</reference>
<dbReference type="Proteomes" id="UP000517916">
    <property type="component" value="Unassembled WGS sequence"/>
</dbReference>
<dbReference type="EMBL" id="JACJID010000002">
    <property type="protein sequence ID" value="MBA8926564.1"/>
    <property type="molecule type" value="Genomic_DNA"/>
</dbReference>
<evidence type="ECO:0008006" key="3">
    <source>
        <dbReference type="Google" id="ProtNLM"/>
    </source>
</evidence>
<sequence>MTGTGGFSSDVERVLDRAGQLDGLAGTAGTIAQELTSALRATERCWGTDEVGTSFAAGHVKAAEDTLAIVRALPGQLAEVGAKLTRTAHIHGGVDQEIATGLPRT</sequence>
<comment type="caution">
    <text evidence="1">The sequence shown here is derived from an EMBL/GenBank/DDBJ whole genome shotgun (WGS) entry which is preliminary data.</text>
</comment>
<evidence type="ECO:0000313" key="1">
    <source>
        <dbReference type="EMBL" id="MBA8926564.1"/>
    </source>
</evidence>
<accession>A0ABR6BI66</accession>
<dbReference type="RefSeq" id="WP_025361126.1">
    <property type="nucleotide sequence ID" value="NZ_BAAABQ010000009.1"/>
</dbReference>